<evidence type="ECO:0000256" key="1">
    <source>
        <dbReference type="SAM" id="MobiDB-lite"/>
    </source>
</evidence>
<dbReference type="SMART" id="SM00404">
    <property type="entry name" value="PTPc_motif"/>
    <property type="match status" value="2"/>
</dbReference>
<evidence type="ECO:0000259" key="3">
    <source>
        <dbReference type="PROSITE" id="PS50056"/>
    </source>
</evidence>
<dbReference type="EnsemblMetazoa" id="SMAR004347-RA">
    <property type="protein sequence ID" value="SMAR004347-PA"/>
    <property type="gene ID" value="SMAR004347"/>
</dbReference>
<accession>T1ITA2</accession>
<dbReference type="PhylomeDB" id="T1ITA2"/>
<dbReference type="SMART" id="SM00194">
    <property type="entry name" value="PTPc"/>
    <property type="match status" value="2"/>
</dbReference>
<reference evidence="5" key="1">
    <citation type="submission" date="2011-05" db="EMBL/GenBank/DDBJ databases">
        <authorList>
            <person name="Richards S.R."/>
            <person name="Qu J."/>
            <person name="Jiang H."/>
            <person name="Jhangiani S.N."/>
            <person name="Agravi P."/>
            <person name="Goodspeed R."/>
            <person name="Gross S."/>
            <person name="Mandapat C."/>
            <person name="Jackson L."/>
            <person name="Mathew T."/>
            <person name="Pu L."/>
            <person name="Thornton R."/>
            <person name="Saada N."/>
            <person name="Wilczek-Boney K.B."/>
            <person name="Lee S."/>
            <person name="Kovar C."/>
            <person name="Wu Y."/>
            <person name="Scherer S.E."/>
            <person name="Worley K.C."/>
            <person name="Muzny D.M."/>
            <person name="Gibbs R."/>
        </authorList>
    </citation>
    <scope>NUCLEOTIDE SEQUENCE</scope>
    <source>
        <strain evidence="5">Brora</strain>
    </source>
</reference>
<dbReference type="CDD" id="cd00047">
    <property type="entry name" value="PTPc"/>
    <property type="match status" value="1"/>
</dbReference>
<dbReference type="EMBL" id="JH431477">
    <property type="status" value="NOT_ANNOTATED_CDS"/>
    <property type="molecule type" value="Genomic_DNA"/>
</dbReference>
<dbReference type="GO" id="GO:0004725">
    <property type="term" value="F:protein tyrosine phosphatase activity"/>
    <property type="evidence" value="ECO:0007669"/>
    <property type="project" value="InterPro"/>
</dbReference>
<evidence type="ECO:0000313" key="4">
    <source>
        <dbReference type="EnsemblMetazoa" id="SMAR004347-PA"/>
    </source>
</evidence>
<evidence type="ECO:0008006" key="6">
    <source>
        <dbReference type="Google" id="ProtNLM"/>
    </source>
</evidence>
<dbReference type="FunFam" id="3.90.190.10:FF:000070">
    <property type="entry name" value="Receptor-type tyrosine-protein phosphatase kappa"/>
    <property type="match status" value="1"/>
</dbReference>
<feature type="region of interest" description="Disordered" evidence="1">
    <location>
        <begin position="17"/>
        <end position="65"/>
    </location>
</feature>
<dbReference type="InterPro" id="IPR029021">
    <property type="entry name" value="Prot-tyrosine_phosphatase-like"/>
</dbReference>
<dbReference type="InterPro" id="IPR003595">
    <property type="entry name" value="Tyr_Pase_cat"/>
</dbReference>
<dbReference type="eggNOG" id="KOG4228">
    <property type="taxonomic scope" value="Eukaryota"/>
</dbReference>
<proteinExistence type="predicted"/>
<dbReference type="PROSITE" id="PS00383">
    <property type="entry name" value="TYR_PHOSPHATASE_1"/>
    <property type="match status" value="1"/>
</dbReference>
<feature type="domain" description="Tyrosine specific protein phosphatases" evidence="3">
    <location>
        <begin position="682"/>
        <end position="757"/>
    </location>
</feature>
<dbReference type="Proteomes" id="UP000014500">
    <property type="component" value="Unassembled WGS sequence"/>
</dbReference>
<dbReference type="Pfam" id="PF00102">
    <property type="entry name" value="Y_phosphatase"/>
    <property type="match status" value="2"/>
</dbReference>
<feature type="domain" description="Tyrosine specific protein phosphatases" evidence="3">
    <location>
        <begin position="360"/>
        <end position="433"/>
    </location>
</feature>
<dbReference type="AlphaFoldDB" id="T1ITA2"/>
<feature type="domain" description="Tyrosine-protein phosphatase" evidence="2">
    <location>
        <begin position="474"/>
        <end position="766"/>
    </location>
</feature>
<feature type="domain" description="Tyrosine-protein phosphatase" evidence="2">
    <location>
        <begin position="211"/>
        <end position="442"/>
    </location>
</feature>
<dbReference type="SUPFAM" id="SSF52799">
    <property type="entry name" value="(Phosphotyrosine protein) phosphatases II"/>
    <property type="match status" value="2"/>
</dbReference>
<reference evidence="4" key="2">
    <citation type="submission" date="2015-02" db="UniProtKB">
        <authorList>
            <consortium name="EnsemblMetazoa"/>
        </authorList>
    </citation>
    <scope>IDENTIFICATION</scope>
</reference>
<dbReference type="OMA" id="ATKVETH"/>
<dbReference type="InterPro" id="IPR050348">
    <property type="entry name" value="Protein-Tyr_Phosphatase"/>
</dbReference>
<protein>
    <recommendedName>
        <fullName evidence="6">Protein-tyrosine-phosphatase</fullName>
    </recommendedName>
</protein>
<dbReference type="STRING" id="126957.T1ITA2"/>
<keyword evidence="5" id="KW-1185">Reference proteome</keyword>
<dbReference type="PANTHER" id="PTHR19134:SF561">
    <property type="entry name" value="PROTEIN TYROSINE PHOSPHATASE 36E, ISOFORM A"/>
    <property type="match status" value="1"/>
</dbReference>
<dbReference type="InterPro" id="IPR000242">
    <property type="entry name" value="PTP_cat"/>
</dbReference>
<evidence type="ECO:0000259" key="2">
    <source>
        <dbReference type="PROSITE" id="PS50055"/>
    </source>
</evidence>
<dbReference type="PROSITE" id="PS50056">
    <property type="entry name" value="TYR_PHOSPHATASE_2"/>
    <property type="match status" value="2"/>
</dbReference>
<dbReference type="PRINTS" id="PR00700">
    <property type="entry name" value="PRTYPHPHTASE"/>
</dbReference>
<sequence length="785" mass="91124">MPRLRIGAHGVLLASKGNAKKRKDKQMQVWSKESTEQHMYGTGERDAAIRRPKGRRHRDTSPVENTHSVLPAKLQLTMLNRGLLSTAEQERALKAIPVIPVPLSNYAKHVEQRRQYPVLFRGEWQPQSNYVIPKENVAMTYMCIPKKKTKDKKVSHCAISNLMQTDMNDMDREYKLNRFIQLMEETNHSGKAHSRSLSAFDIKDSKQRQLYFTIEDDYNRVVLDTMFGVPDTDYINASWIDTFHYQSILKPNAYIATQGPSEKTINDLWRMVWQVQTPCIIMLTKTFDFIKVMCNQYWPNNINQTEQYGMIQVTVVQFEQLANFVIRTIKMKKGEEERTVYQYHYTEWHSHCCPFASALLEFRRRVRLFLKTIPDSGPIVVHCNDGAGRTGVFIAIDANLEYSEEDGVFDVFNFCKKLRSSRKGLVESLEQYKFIYETLEEFVVCGNSWFPLADLSQKMKLKSQRKGLKRMNDYEREFQQICKMAPKFTIGDCAGGHRLENREKNRDVIVVPPDNSRPYLTSFQGNDCTDYINAVFVDGYDRCNEYIVTEWPMKHTMGDVWSLVYDHDCKSVVILCNPSTVVIPTDEKNNVEKNEKEKIDPHKQYPSFWPENGKTVKYGPIFTVESVSSNHYPNVRTWIFRINKKVVSLQELMAGVKAEPKTVQFFQFMCWPMGHRVPTSTNALVELMNMVERWRQRSGFGPVLVISSDGASRVGVYCAANSAIEQVRQHQEVDVFQAVKTVRRHRPALIENMTEYKYCYDLVLHYVLFNLHKKAGSESRSVNNV</sequence>
<name>T1ITA2_STRMM</name>
<dbReference type="GO" id="GO:0048666">
    <property type="term" value="P:neuron development"/>
    <property type="evidence" value="ECO:0007669"/>
    <property type="project" value="UniProtKB-ARBA"/>
</dbReference>
<dbReference type="InterPro" id="IPR000387">
    <property type="entry name" value="Tyr_Pase_dom"/>
</dbReference>
<dbReference type="Gene3D" id="3.90.190.10">
    <property type="entry name" value="Protein tyrosine phosphatase superfamily"/>
    <property type="match status" value="2"/>
</dbReference>
<dbReference type="InterPro" id="IPR016130">
    <property type="entry name" value="Tyr_Pase_AS"/>
</dbReference>
<dbReference type="PROSITE" id="PS50055">
    <property type="entry name" value="TYR_PHOSPHATASE_PTP"/>
    <property type="match status" value="2"/>
</dbReference>
<dbReference type="PANTHER" id="PTHR19134">
    <property type="entry name" value="RECEPTOR-TYPE TYROSINE-PROTEIN PHOSPHATASE"/>
    <property type="match status" value="1"/>
</dbReference>
<organism evidence="4 5">
    <name type="scientific">Strigamia maritima</name>
    <name type="common">European centipede</name>
    <name type="synonym">Geophilus maritimus</name>
    <dbReference type="NCBI Taxonomy" id="126957"/>
    <lineage>
        <taxon>Eukaryota</taxon>
        <taxon>Metazoa</taxon>
        <taxon>Ecdysozoa</taxon>
        <taxon>Arthropoda</taxon>
        <taxon>Myriapoda</taxon>
        <taxon>Chilopoda</taxon>
        <taxon>Pleurostigmophora</taxon>
        <taxon>Geophilomorpha</taxon>
        <taxon>Linotaeniidae</taxon>
        <taxon>Strigamia</taxon>
    </lineage>
</organism>
<dbReference type="HOGENOM" id="CLU_001645_8_0_1"/>
<dbReference type="FunFam" id="3.90.190.10:FF:000062">
    <property type="entry name" value="Receptor-type tyrosine-protein phosphatase kappa"/>
    <property type="match status" value="1"/>
</dbReference>
<evidence type="ECO:0000313" key="5">
    <source>
        <dbReference type="Proteomes" id="UP000014500"/>
    </source>
</evidence>